<dbReference type="OrthoDB" id="9802795at2"/>
<evidence type="ECO:0000256" key="1">
    <source>
        <dbReference type="ARBA" id="ARBA00022490"/>
    </source>
</evidence>
<keyword evidence="2 5" id="KW-0540">Nuclease</keyword>
<evidence type="ECO:0000256" key="4">
    <source>
        <dbReference type="ARBA" id="ARBA00022839"/>
    </source>
</evidence>
<proteinExistence type="inferred from homology"/>
<dbReference type="GO" id="GO:0005737">
    <property type="term" value="C:cytoplasm"/>
    <property type="evidence" value="ECO:0007669"/>
    <property type="project" value="UniProtKB-SubCell"/>
</dbReference>
<dbReference type="Pfam" id="PF02601">
    <property type="entry name" value="Exonuc_VII_L"/>
    <property type="match status" value="1"/>
</dbReference>
<feature type="domain" description="Exonuclease VII large subunit C-terminal" evidence="7">
    <location>
        <begin position="125"/>
        <end position="347"/>
    </location>
</feature>
<dbReference type="GO" id="GO:0008855">
    <property type="term" value="F:exodeoxyribonuclease VII activity"/>
    <property type="evidence" value="ECO:0007669"/>
    <property type="project" value="UniProtKB-UniRule"/>
</dbReference>
<evidence type="ECO:0000256" key="3">
    <source>
        <dbReference type="ARBA" id="ARBA00022801"/>
    </source>
</evidence>
<comment type="similarity">
    <text evidence="5 6">Belongs to the XseA family.</text>
</comment>
<comment type="function">
    <text evidence="5">Bidirectionally degrades single-stranded DNA into large acid-insoluble oligonucleotides, which are then degraded further into small acid-soluble oligonucleotides.</text>
</comment>
<dbReference type="Pfam" id="PF13742">
    <property type="entry name" value="tRNA_anti_2"/>
    <property type="match status" value="1"/>
</dbReference>
<evidence type="ECO:0000259" key="8">
    <source>
        <dbReference type="Pfam" id="PF13742"/>
    </source>
</evidence>
<dbReference type="GO" id="GO:0009318">
    <property type="term" value="C:exodeoxyribonuclease VII complex"/>
    <property type="evidence" value="ECO:0007669"/>
    <property type="project" value="UniProtKB-UniRule"/>
</dbReference>
<evidence type="ECO:0000256" key="5">
    <source>
        <dbReference type="HAMAP-Rule" id="MF_00378"/>
    </source>
</evidence>
<reference evidence="9 10" key="1">
    <citation type="submission" date="2019-11" db="EMBL/GenBank/DDBJ databases">
        <title>Genome sequence of Moorella glycerini DSM11254.</title>
        <authorList>
            <person name="Poehlein A."/>
            <person name="Boeer T."/>
            <person name="Daniel R."/>
        </authorList>
    </citation>
    <scope>NUCLEOTIDE SEQUENCE [LARGE SCALE GENOMIC DNA]</scope>
    <source>
        <strain evidence="9 10">DSM 11254</strain>
    </source>
</reference>
<name>A0A6I5ZWV0_9FIRM</name>
<gene>
    <name evidence="5 9" type="primary">xseA</name>
    <name evidence="9" type="ORF">MGLY_34930</name>
</gene>
<dbReference type="GO" id="GO:0003676">
    <property type="term" value="F:nucleic acid binding"/>
    <property type="evidence" value="ECO:0007669"/>
    <property type="project" value="InterPro"/>
</dbReference>
<keyword evidence="1 5" id="KW-0963">Cytoplasm</keyword>
<protein>
    <recommendedName>
        <fullName evidence="5">Exodeoxyribonuclease 7 large subunit</fullName>
        <ecNumber evidence="5">3.1.11.6</ecNumber>
    </recommendedName>
    <alternativeName>
        <fullName evidence="5">Exodeoxyribonuclease VII large subunit</fullName>
        <shortName evidence="5">Exonuclease VII large subunit</shortName>
    </alternativeName>
</protein>
<organism evidence="9 10">
    <name type="scientific">Neomoorella glycerini</name>
    <dbReference type="NCBI Taxonomy" id="55779"/>
    <lineage>
        <taxon>Bacteria</taxon>
        <taxon>Bacillati</taxon>
        <taxon>Bacillota</taxon>
        <taxon>Clostridia</taxon>
        <taxon>Neomoorellales</taxon>
        <taxon>Neomoorellaceae</taxon>
        <taxon>Neomoorella</taxon>
    </lineage>
</organism>
<dbReference type="EMBL" id="CP046244">
    <property type="protein sequence ID" value="QGP94068.1"/>
    <property type="molecule type" value="Genomic_DNA"/>
</dbReference>
<evidence type="ECO:0000313" key="9">
    <source>
        <dbReference type="EMBL" id="QGP94068.1"/>
    </source>
</evidence>
<keyword evidence="3 5" id="KW-0378">Hydrolase</keyword>
<dbReference type="InterPro" id="IPR025824">
    <property type="entry name" value="OB-fold_nuc-bd_dom"/>
</dbReference>
<dbReference type="CDD" id="cd04489">
    <property type="entry name" value="ExoVII_LU_OBF"/>
    <property type="match status" value="1"/>
</dbReference>
<evidence type="ECO:0000256" key="2">
    <source>
        <dbReference type="ARBA" id="ARBA00022722"/>
    </source>
</evidence>
<accession>A0A6I5ZWV0</accession>
<evidence type="ECO:0000256" key="6">
    <source>
        <dbReference type="RuleBase" id="RU004355"/>
    </source>
</evidence>
<comment type="subcellular location">
    <subcellularLocation>
        <location evidence="5 6">Cytoplasm</location>
    </subcellularLocation>
</comment>
<dbReference type="AlphaFoldDB" id="A0A6I5ZWV0"/>
<sequence length="403" mass="44048">MSGQRVLAVRELTAYLQRLIGNDGRLANVWVKGEISNLRRPVSGHLYFTLKDQVAALRCVMFQGRSRSLSLRLQDGLEVIARGQVAIYPRDGVYQLYVAEIFPAGVGMASLALQELAARLEREGLFAAERKRPLPLLPRRVGLVTSPSGAALRDMVTVSRRRFPGIDLVLAPATVQGDTAPLELARALELLGKLGGVDVIIIGRGGGSAEDLSAFNTEIVARAIYACPVPVIAAVGHETDLTLADRVADRRAPTPSAAAELAVPVKTELEERLNILAARTRRGLEHRLQMARARLERLVKSRGMARPQQELYYRQQYLDGLEQRLLASWQRHSGAREQALQLLTARLEAASPLAILSRGYAVCRRPGGGPPIRRSLEVAPGERVEVVLSQGRLQCQVEHVDGG</sequence>
<dbReference type="InterPro" id="IPR020579">
    <property type="entry name" value="Exonuc_VII_lsu_C"/>
</dbReference>
<dbReference type="GO" id="GO:0006308">
    <property type="term" value="P:DNA catabolic process"/>
    <property type="evidence" value="ECO:0007669"/>
    <property type="project" value="UniProtKB-UniRule"/>
</dbReference>
<comment type="subunit">
    <text evidence="5">Heterooligomer composed of large and small subunits.</text>
</comment>
<dbReference type="NCBIfam" id="TIGR00237">
    <property type="entry name" value="xseA"/>
    <property type="match status" value="1"/>
</dbReference>
<keyword evidence="10" id="KW-1185">Reference proteome</keyword>
<dbReference type="PANTHER" id="PTHR30008">
    <property type="entry name" value="EXODEOXYRIBONUCLEASE 7 LARGE SUBUNIT"/>
    <property type="match status" value="1"/>
</dbReference>
<dbReference type="Proteomes" id="UP000425916">
    <property type="component" value="Chromosome"/>
</dbReference>
<dbReference type="InterPro" id="IPR003753">
    <property type="entry name" value="Exonuc_VII_L"/>
</dbReference>
<evidence type="ECO:0000259" key="7">
    <source>
        <dbReference type="Pfam" id="PF02601"/>
    </source>
</evidence>
<keyword evidence="4 5" id="KW-0269">Exonuclease</keyword>
<dbReference type="HAMAP" id="MF_00378">
    <property type="entry name" value="Exonuc_7_L"/>
    <property type="match status" value="1"/>
</dbReference>
<dbReference type="EC" id="3.1.11.6" evidence="5"/>
<comment type="catalytic activity">
    <reaction evidence="5 6">
        <text>Exonucleolytic cleavage in either 5'- to 3'- or 3'- to 5'-direction to yield nucleoside 5'-phosphates.</text>
        <dbReference type="EC" id="3.1.11.6"/>
    </reaction>
</comment>
<dbReference type="PANTHER" id="PTHR30008:SF0">
    <property type="entry name" value="EXODEOXYRIBONUCLEASE 7 LARGE SUBUNIT"/>
    <property type="match status" value="1"/>
</dbReference>
<evidence type="ECO:0000313" key="10">
    <source>
        <dbReference type="Proteomes" id="UP000425916"/>
    </source>
</evidence>
<feature type="domain" description="OB-fold nucleic acid binding" evidence="8">
    <location>
        <begin position="8"/>
        <end position="101"/>
    </location>
</feature>
<dbReference type="RefSeq" id="WP_156276022.1">
    <property type="nucleotide sequence ID" value="NZ_CP046244.1"/>
</dbReference>